<evidence type="ECO:0008006" key="4">
    <source>
        <dbReference type="Google" id="ProtNLM"/>
    </source>
</evidence>
<evidence type="ECO:0000313" key="3">
    <source>
        <dbReference type="Proteomes" id="UP000316196"/>
    </source>
</evidence>
<sequence>MDGRRERGMVTVELAVGLLAAGLAVAAVSWLMAVLVAQAQIFNTATEVARQVARGDEAAVERARDDALEGAVVTDEVVDGAVRVEVRYDANPLGPRFLTVPLVATATVEAEP</sequence>
<dbReference type="EMBL" id="VFOR01000002">
    <property type="protein sequence ID" value="TQL58188.1"/>
    <property type="molecule type" value="Genomic_DNA"/>
</dbReference>
<gene>
    <name evidence="2" type="ORF">FB460_2042</name>
</gene>
<protein>
    <recommendedName>
        <fullName evidence="4">TadE-like protein</fullName>
    </recommendedName>
</protein>
<accession>A0A542ZCZ1</accession>
<keyword evidence="1" id="KW-1133">Transmembrane helix</keyword>
<dbReference type="Proteomes" id="UP000316196">
    <property type="component" value="Unassembled WGS sequence"/>
</dbReference>
<keyword evidence="3" id="KW-1185">Reference proteome</keyword>
<keyword evidence="1" id="KW-0472">Membrane</keyword>
<evidence type="ECO:0000256" key="1">
    <source>
        <dbReference type="SAM" id="Phobius"/>
    </source>
</evidence>
<dbReference type="AlphaFoldDB" id="A0A542ZCZ1"/>
<name>A0A542ZCZ1_9ACTN</name>
<keyword evidence="1" id="KW-0812">Transmembrane</keyword>
<comment type="caution">
    <text evidence="2">The sequence shown here is derived from an EMBL/GenBank/DDBJ whole genome shotgun (WGS) entry which is preliminary data.</text>
</comment>
<organism evidence="2 3">
    <name type="scientific">Propioniferax innocua</name>
    <dbReference type="NCBI Taxonomy" id="1753"/>
    <lineage>
        <taxon>Bacteria</taxon>
        <taxon>Bacillati</taxon>
        <taxon>Actinomycetota</taxon>
        <taxon>Actinomycetes</taxon>
        <taxon>Propionibacteriales</taxon>
        <taxon>Propionibacteriaceae</taxon>
        <taxon>Propioniferax</taxon>
    </lineage>
</organism>
<feature type="transmembrane region" description="Helical" evidence="1">
    <location>
        <begin position="12"/>
        <end position="37"/>
    </location>
</feature>
<evidence type="ECO:0000313" key="2">
    <source>
        <dbReference type="EMBL" id="TQL58188.1"/>
    </source>
</evidence>
<dbReference type="RefSeq" id="WP_142094004.1">
    <property type="nucleotide sequence ID" value="NZ_BAAAMD010000002.1"/>
</dbReference>
<proteinExistence type="predicted"/>
<reference evidence="2 3" key="1">
    <citation type="submission" date="2019-06" db="EMBL/GenBank/DDBJ databases">
        <title>Sequencing the genomes of 1000 actinobacteria strains.</title>
        <authorList>
            <person name="Klenk H.-P."/>
        </authorList>
    </citation>
    <scope>NUCLEOTIDE SEQUENCE [LARGE SCALE GENOMIC DNA]</scope>
    <source>
        <strain evidence="2 3">DSM 8251</strain>
    </source>
</reference>